<name>A0ABT8XGS9_9HYPH</name>
<evidence type="ECO:0000256" key="6">
    <source>
        <dbReference type="ARBA" id="ARBA00023065"/>
    </source>
</evidence>
<comment type="similarity">
    <text evidence="1 10">Belongs to the alphaproteobacteria porin family.</text>
</comment>
<evidence type="ECO:0000256" key="5">
    <source>
        <dbReference type="ARBA" id="ARBA00022729"/>
    </source>
</evidence>
<evidence type="ECO:0000256" key="3">
    <source>
        <dbReference type="ARBA" id="ARBA00022452"/>
    </source>
</evidence>
<comment type="domain">
    <text evidence="10">Consists of 16-stranded beta-barrel sheets, with large surface-exposed loops, that form a transmembrane pore at the center of each barrel. The pore is partially ocluded by a peptide loop that folds into the pore lumen.</text>
</comment>
<evidence type="ECO:0000256" key="8">
    <source>
        <dbReference type="ARBA" id="ARBA00023136"/>
    </source>
</evidence>
<keyword evidence="12" id="KW-1185">Reference proteome</keyword>
<accession>A0ABT8XGS9</accession>
<evidence type="ECO:0000256" key="4">
    <source>
        <dbReference type="ARBA" id="ARBA00022692"/>
    </source>
</evidence>
<dbReference type="InterPro" id="IPR003684">
    <property type="entry name" value="Porin_alphabac"/>
</dbReference>
<keyword evidence="4 10" id="KW-0812">Transmembrane</keyword>
<keyword evidence="2 10" id="KW-0813">Transport</keyword>
<keyword evidence="5 10" id="KW-0732">Signal</keyword>
<protein>
    <recommendedName>
        <fullName evidence="10">Porin</fullName>
    </recommendedName>
</protein>
<evidence type="ECO:0000256" key="1">
    <source>
        <dbReference type="ARBA" id="ARBA00009521"/>
    </source>
</evidence>
<dbReference type="SUPFAM" id="SSF56935">
    <property type="entry name" value="Porins"/>
    <property type="match status" value="1"/>
</dbReference>
<keyword evidence="9 10" id="KW-0998">Cell outer membrane</keyword>
<evidence type="ECO:0000256" key="9">
    <source>
        <dbReference type="ARBA" id="ARBA00023237"/>
    </source>
</evidence>
<evidence type="ECO:0000256" key="10">
    <source>
        <dbReference type="RuleBase" id="RU364005"/>
    </source>
</evidence>
<keyword evidence="3 10" id="KW-1134">Transmembrane beta strand</keyword>
<comment type="caution">
    <text evidence="11">The sequence shown here is derived from an EMBL/GenBank/DDBJ whole genome shotgun (WGS) entry which is preliminary data.</text>
</comment>
<evidence type="ECO:0000313" key="11">
    <source>
        <dbReference type="EMBL" id="MDO6122934.1"/>
    </source>
</evidence>
<organism evidence="11 12">
    <name type="scientific">Shinella curvata</name>
    <dbReference type="NCBI Taxonomy" id="1817964"/>
    <lineage>
        <taxon>Bacteria</taxon>
        <taxon>Pseudomonadati</taxon>
        <taxon>Pseudomonadota</taxon>
        <taxon>Alphaproteobacteria</taxon>
        <taxon>Hyphomicrobiales</taxon>
        <taxon>Rhizobiaceae</taxon>
        <taxon>Shinella</taxon>
    </lineage>
</organism>
<feature type="chain" id="PRO_5044971102" description="Porin" evidence="10">
    <location>
        <begin position="23"/>
        <end position="337"/>
    </location>
</feature>
<evidence type="ECO:0000256" key="7">
    <source>
        <dbReference type="ARBA" id="ARBA00023114"/>
    </source>
</evidence>
<dbReference type="Proteomes" id="UP001177080">
    <property type="component" value="Unassembled WGS sequence"/>
</dbReference>
<proteinExistence type="inferred from homology"/>
<evidence type="ECO:0000313" key="12">
    <source>
        <dbReference type="Proteomes" id="UP001177080"/>
    </source>
</evidence>
<reference evidence="11" key="1">
    <citation type="submission" date="2022-04" db="EMBL/GenBank/DDBJ databases">
        <title>Shinella lacus sp. nov., a novel member of the genus Shinella from water.</title>
        <authorList>
            <person name="Deng Y."/>
        </authorList>
    </citation>
    <scope>NUCLEOTIDE SEQUENCE</scope>
    <source>
        <strain evidence="11">JCM 31239</strain>
    </source>
</reference>
<comment type="function">
    <text evidence="10">Forms passive diffusion pores that allow small molecular weight hydrophilic materials across the outer membrane.</text>
</comment>
<keyword evidence="7 10" id="KW-0626">Porin</keyword>
<dbReference type="EMBL" id="WHSC02000007">
    <property type="protein sequence ID" value="MDO6122934.1"/>
    <property type="molecule type" value="Genomic_DNA"/>
</dbReference>
<keyword evidence="8 10" id="KW-0472">Membrane</keyword>
<feature type="signal peptide" evidence="10">
    <location>
        <begin position="1"/>
        <end position="22"/>
    </location>
</feature>
<gene>
    <name evidence="11" type="ORF">GB928_017195</name>
</gene>
<sequence>MNIKGLLIGSAAALVTVSGAHAADAIVAAEPEPMEYVRVCDAFGKGYFYIPGTETCLKIGGYVRMDVRGGELLGLNANQANGSLGDEWDTRSRFDLRVSTASDTEYGALKTYTELRFNWRQGNNTTDVRHAYIDLAGFRVGKTESAFITYTGNAGSVLIDDLIDFGPDEANVIQYNYKSDNGITAILSLEDFPDAGNDYVPNIVAGVGYEGETFKVRVLGGFDSSLEEGAIKARLDGTFGGISAFVMAGWNTEGAFRNDYATWDGDWAVWGGVSAPVTERLTFNTQLSYDDSETFVAAANVAFTVVPGFVVTPEVVYRDRESDGNAWGGIVRFQRSF</sequence>
<keyword evidence="6 10" id="KW-0406">Ion transport</keyword>
<evidence type="ECO:0000256" key="2">
    <source>
        <dbReference type="ARBA" id="ARBA00022448"/>
    </source>
</evidence>
<dbReference type="RefSeq" id="WP_244760598.1">
    <property type="nucleotide sequence ID" value="NZ_JALJCJ010000002.1"/>
</dbReference>
<comment type="subcellular location">
    <subcellularLocation>
        <location evidence="10">Cell outer membrane</location>
        <topology evidence="10">Multi-pass membrane protein</topology>
    </subcellularLocation>
</comment>
<dbReference type="Pfam" id="PF02530">
    <property type="entry name" value="Porin_2"/>
    <property type="match status" value="1"/>
</dbReference>